<accession>A0A9E7N4B4</accession>
<proteinExistence type="predicted"/>
<protein>
    <submittedName>
        <fullName evidence="1">Uncharacterized protein</fullName>
    </submittedName>
</protein>
<dbReference type="EMBL" id="ON529851">
    <property type="protein sequence ID" value="UTC28558.1"/>
    <property type="molecule type" value="Genomic_DNA"/>
</dbReference>
<name>A0A9E7N4B4_9CAUD</name>
<evidence type="ECO:0000313" key="1">
    <source>
        <dbReference type="EMBL" id="UTC28558.1"/>
    </source>
</evidence>
<gene>
    <name evidence="1" type="ORF">MARCHEWKA_00450</name>
</gene>
<evidence type="ECO:0000313" key="2">
    <source>
        <dbReference type="Proteomes" id="UP001056634"/>
    </source>
</evidence>
<keyword evidence="2" id="KW-1185">Reference proteome</keyword>
<organism evidence="1 2">
    <name type="scientific">Brevundimonas phage vB_BpoS-Marchewka</name>
    <dbReference type="NCBI Taxonomy" id="2948604"/>
    <lineage>
        <taxon>Viruses</taxon>
        <taxon>Duplodnaviria</taxon>
        <taxon>Heunggongvirae</taxon>
        <taxon>Uroviricota</taxon>
        <taxon>Caudoviricetes</taxon>
        <taxon>Jeanschmidtviridae</taxon>
        <taxon>Marchewkavirus</taxon>
        <taxon>Marchewkavirus marchewka</taxon>
    </lineage>
</organism>
<reference evidence="1" key="1">
    <citation type="submission" date="2022-04" db="EMBL/GenBank/DDBJ databases">
        <authorList>
            <person name="Friedrich I."/>
            <person name="Schneider D."/>
            <person name="Poehlein A."/>
            <person name="Hertel R."/>
            <person name="Daniel R."/>
        </authorList>
    </citation>
    <scope>NUCLEOTIDE SEQUENCE</scope>
</reference>
<dbReference type="Proteomes" id="UP001056634">
    <property type="component" value="Segment"/>
</dbReference>
<sequence length="143" mass="15333">MAHTYQIDLQALARHHHATTPQSLRNVRGASVGFGLAPSITGYEIHPLHPLVDKTSAAHGVAMVKVDQPWANYSLVDDAGGRFKFLTEDGRVIVDEEGFAYIVGTGFMVELAETAITVMVGVQIGVTTVQYPYTLVIAAAPEG</sequence>